<name>A0A974CM40_XENLA</name>
<dbReference type="AlphaFoldDB" id="A0A974CM40"/>
<evidence type="ECO:0000313" key="3">
    <source>
        <dbReference type="Proteomes" id="UP000694892"/>
    </source>
</evidence>
<proteinExistence type="predicted"/>
<dbReference type="Proteomes" id="UP000694892">
    <property type="component" value="Chromosome 6L"/>
</dbReference>
<sequence>MGPQPAGQSRQVFSAVLLLLPLGAHSRSSLCRVQLIPYYAHTLAPQPNAHAQIIVKVEGTNSRSQEGEHFQTYSRIQQTPEGVGGMRFFFFFFVMLYKSNCIELETEL</sequence>
<feature type="chain" id="PRO_5036741551" evidence="1">
    <location>
        <begin position="27"/>
        <end position="108"/>
    </location>
</feature>
<evidence type="ECO:0000313" key="2">
    <source>
        <dbReference type="EMBL" id="OCT75985.1"/>
    </source>
</evidence>
<evidence type="ECO:0000256" key="1">
    <source>
        <dbReference type="SAM" id="SignalP"/>
    </source>
</evidence>
<accession>A0A974CM40</accession>
<organism evidence="2 3">
    <name type="scientific">Xenopus laevis</name>
    <name type="common">African clawed frog</name>
    <dbReference type="NCBI Taxonomy" id="8355"/>
    <lineage>
        <taxon>Eukaryota</taxon>
        <taxon>Metazoa</taxon>
        <taxon>Chordata</taxon>
        <taxon>Craniata</taxon>
        <taxon>Vertebrata</taxon>
        <taxon>Euteleostomi</taxon>
        <taxon>Amphibia</taxon>
        <taxon>Batrachia</taxon>
        <taxon>Anura</taxon>
        <taxon>Pipoidea</taxon>
        <taxon>Pipidae</taxon>
        <taxon>Xenopodinae</taxon>
        <taxon>Xenopus</taxon>
        <taxon>Xenopus</taxon>
    </lineage>
</organism>
<dbReference type="EMBL" id="CM004476">
    <property type="protein sequence ID" value="OCT75985.1"/>
    <property type="molecule type" value="Genomic_DNA"/>
</dbReference>
<reference evidence="3" key="1">
    <citation type="journal article" date="2016" name="Nature">
        <title>Genome evolution in the allotetraploid frog Xenopus laevis.</title>
        <authorList>
            <person name="Session A.M."/>
            <person name="Uno Y."/>
            <person name="Kwon T."/>
            <person name="Chapman J.A."/>
            <person name="Toyoda A."/>
            <person name="Takahashi S."/>
            <person name="Fukui A."/>
            <person name="Hikosaka A."/>
            <person name="Suzuki A."/>
            <person name="Kondo M."/>
            <person name="van Heeringen S.J."/>
            <person name="Quigley I."/>
            <person name="Heinz S."/>
            <person name="Ogino H."/>
            <person name="Ochi H."/>
            <person name="Hellsten U."/>
            <person name="Lyons J.B."/>
            <person name="Simakov O."/>
            <person name="Putnam N."/>
            <person name="Stites J."/>
            <person name="Kuroki Y."/>
            <person name="Tanaka T."/>
            <person name="Michiue T."/>
            <person name="Watanabe M."/>
            <person name="Bogdanovic O."/>
            <person name="Lister R."/>
            <person name="Georgiou G."/>
            <person name="Paranjpe S.S."/>
            <person name="van Kruijsbergen I."/>
            <person name="Shu S."/>
            <person name="Carlson J."/>
            <person name="Kinoshita T."/>
            <person name="Ohta Y."/>
            <person name="Mawaribuchi S."/>
            <person name="Jenkins J."/>
            <person name="Grimwood J."/>
            <person name="Schmutz J."/>
            <person name="Mitros T."/>
            <person name="Mozaffari S.V."/>
            <person name="Suzuki Y."/>
            <person name="Haramoto Y."/>
            <person name="Yamamoto T.S."/>
            <person name="Takagi C."/>
            <person name="Heald R."/>
            <person name="Miller K."/>
            <person name="Haudenschild C."/>
            <person name="Kitzman J."/>
            <person name="Nakayama T."/>
            <person name="Izutsu Y."/>
            <person name="Robert J."/>
            <person name="Fortriede J."/>
            <person name="Burns K."/>
            <person name="Lotay V."/>
            <person name="Karimi K."/>
            <person name="Yasuoka Y."/>
            <person name="Dichmann D.S."/>
            <person name="Flajnik M.F."/>
            <person name="Houston D.W."/>
            <person name="Shendure J."/>
            <person name="DuPasquier L."/>
            <person name="Vize P.D."/>
            <person name="Zorn A.M."/>
            <person name="Ito M."/>
            <person name="Marcotte E.M."/>
            <person name="Wallingford J.B."/>
            <person name="Ito Y."/>
            <person name="Asashima M."/>
            <person name="Ueno N."/>
            <person name="Matsuda Y."/>
            <person name="Veenstra G.J."/>
            <person name="Fujiyama A."/>
            <person name="Harland R.M."/>
            <person name="Taira M."/>
            <person name="Rokhsar D.S."/>
        </authorList>
    </citation>
    <scope>NUCLEOTIDE SEQUENCE [LARGE SCALE GENOMIC DNA]</scope>
    <source>
        <strain evidence="3">J</strain>
    </source>
</reference>
<feature type="signal peptide" evidence="1">
    <location>
        <begin position="1"/>
        <end position="26"/>
    </location>
</feature>
<gene>
    <name evidence="2" type="ORF">XELAEV_18031172mg</name>
</gene>
<keyword evidence="1" id="KW-0732">Signal</keyword>
<protein>
    <submittedName>
        <fullName evidence="2">Uncharacterized protein</fullName>
    </submittedName>
</protein>